<name>A0A1B9GIP2_9TREE</name>
<comment type="cofactor">
    <cofactor evidence="1">
        <name>FAD</name>
        <dbReference type="ChEBI" id="CHEBI:57692"/>
    </cofactor>
</comment>
<dbReference type="CDD" id="cd04301">
    <property type="entry name" value="NAT_SF"/>
    <property type="match status" value="1"/>
</dbReference>
<keyword evidence="5" id="KW-0560">Oxidoreductase</keyword>
<protein>
    <recommendedName>
        <fullName evidence="6">N-acetyltransferase domain-containing protein</fullName>
    </recommendedName>
</protein>
<keyword evidence="3" id="KW-0285">Flavoprotein</keyword>
<dbReference type="SUPFAM" id="SSF54373">
    <property type="entry name" value="FAD-linked reductases, C-terminal domain"/>
    <property type="match status" value="1"/>
</dbReference>
<dbReference type="InterPro" id="IPR000182">
    <property type="entry name" value="GNAT_dom"/>
</dbReference>
<dbReference type="InterPro" id="IPR045170">
    <property type="entry name" value="MTOX"/>
</dbReference>
<evidence type="ECO:0000256" key="3">
    <source>
        <dbReference type="ARBA" id="ARBA00022630"/>
    </source>
</evidence>
<dbReference type="InterPro" id="IPR036188">
    <property type="entry name" value="FAD/NAD-bd_sf"/>
</dbReference>
<dbReference type="SUPFAM" id="SSF51905">
    <property type="entry name" value="FAD/NAD(P)-binding domain"/>
    <property type="match status" value="1"/>
</dbReference>
<accession>A0A1B9GIP2</accession>
<dbReference type="InterPro" id="IPR016181">
    <property type="entry name" value="Acyl_CoA_acyltransferase"/>
</dbReference>
<dbReference type="Pfam" id="PF01266">
    <property type="entry name" value="DAO"/>
    <property type="match status" value="1"/>
</dbReference>
<dbReference type="Pfam" id="PF00583">
    <property type="entry name" value="Acetyltransf_1"/>
    <property type="match status" value="1"/>
</dbReference>
<evidence type="ECO:0000313" key="8">
    <source>
        <dbReference type="Proteomes" id="UP000092666"/>
    </source>
</evidence>
<keyword evidence="4" id="KW-0274">FAD</keyword>
<dbReference type="PANTHER" id="PTHR10961">
    <property type="entry name" value="PEROXISOMAL SARCOSINE OXIDASE"/>
    <property type="match status" value="1"/>
</dbReference>
<reference evidence="8" key="2">
    <citation type="submission" date="2013-12" db="EMBL/GenBank/DDBJ databases">
        <title>Evolution of pathogenesis and genome organization in the Tremellales.</title>
        <authorList>
            <person name="Cuomo C."/>
            <person name="Litvintseva A."/>
            <person name="Heitman J."/>
            <person name="Chen Y."/>
            <person name="Sun S."/>
            <person name="Springer D."/>
            <person name="Dromer F."/>
            <person name="Young S."/>
            <person name="Zeng Q."/>
            <person name="Chapman S."/>
            <person name="Gujja S."/>
            <person name="Saif S."/>
            <person name="Birren B."/>
        </authorList>
    </citation>
    <scope>NUCLEOTIDE SEQUENCE [LARGE SCALE GENOMIC DNA]</scope>
    <source>
        <strain evidence="8">BCC8398</strain>
    </source>
</reference>
<reference evidence="7 8" key="1">
    <citation type="submission" date="2013-07" db="EMBL/GenBank/DDBJ databases">
        <title>The Genome Sequence of Cryptococcus heveanensis BCC8398.</title>
        <authorList>
            <consortium name="The Broad Institute Genome Sequencing Platform"/>
            <person name="Cuomo C."/>
            <person name="Litvintseva A."/>
            <person name="Chen Y."/>
            <person name="Heitman J."/>
            <person name="Sun S."/>
            <person name="Springer D."/>
            <person name="Dromer F."/>
            <person name="Young S.K."/>
            <person name="Zeng Q."/>
            <person name="Gargeya S."/>
            <person name="Fitzgerald M."/>
            <person name="Abouelleil A."/>
            <person name="Alvarado L."/>
            <person name="Berlin A.M."/>
            <person name="Chapman S.B."/>
            <person name="Dewar J."/>
            <person name="Goldberg J."/>
            <person name="Griggs A."/>
            <person name="Gujja S."/>
            <person name="Hansen M."/>
            <person name="Howarth C."/>
            <person name="Imamovic A."/>
            <person name="Larimer J."/>
            <person name="McCowan C."/>
            <person name="Murphy C."/>
            <person name="Pearson M."/>
            <person name="Priest M."/>
            <person name="Roberts A."/>
            <person name="Saif S."/>
            <person name="Shea T."/>
            <person name="Sykes S."/>
            <person name="Wortman J."/>
            <person name="Nusbaum C."/>
            <person name="Birren B."/>
        </authorList>
    </citation>
    <scope>NUCLEOTIDE SEQUENCE [LARGE SCALE GENOMIC DNA]</scope>
    <source>
        <strain evidence="7 8">BCC8398</strain>
    </source>
</reference>
<dbReference type="Gene3D" id="3.50.50.60">
    <property type="entry name" value="FAD/NAD(P)-binding domain"/>
    <property type="match status" value="1"/>
</dbReference>
<feature type="domain" description="N-acetyltransferase" evidence="6">
    <location>
        <begin position="13"/>
        <end position="182"/>
    </location>
</feature>
<dbReference type="OrthoDB" id="2219495at2759"/>
<dbReference type="InterPro" id="IPR006076">
    <property type="entry name" value="FAD-dep_OxRdtase"/>
</dbReference>
<dbReference type="GO" id="GO:0016747">
    <property type="term" value="F:acyltransferase activity, transferring groups other than amino-acyl groups"/>
    <property type="evidence" value="ECO:0007669"/>
    <property type="project" value="InterPro"/>
</dbReference>
<evidence type="ECO:0000256" key="2">
    <source>
        <dbReference type="ARBA" id="ARBA00010989"/>
    </source>
</evidence>
<dbReference type="AlphaFoldDB" id="A0A1B9GIP2"/>
<evidence type="ECO:0000256" key="4">
    <source>
        <dbReference type="ARBA" id="ARBA00022827"/>
    </source>
</evidence>
<dbReference type="STRING" id="1296120.A0A1B9GIP2"/>
<evidence type="ECO:0000259" key="6">
    <source>
        <dbReference type="PROSITE" id="PS51186"/>
    </source>
</evidence>
<proteinExistence type="inferred from homology"/>
<dbReference type="Gene3D" id="3.40.630.30">
    <property type="match status" value="1"/>
</dbReference>
<dbReference type="SUPFAM" id="SSF55729">
    <property type="entry name" value="Acyl-CoA N-acyltransferases (Nat)"/>
    <property type="match status" value="1"/>
</dbReference>
<dbReference type="GO" id="GO:0050031">
    <property type="term" value="F:L-pipecolate oxidase activity"/>
    <property type="evidence" value="ECO:0007669"/>
    <property type="project" value="TreeGrafter"/>
</dbReference>
<dbReference type="Proteomes" id="UP000092666">
    <property type="component" value="Unassembled WGS sequence"/>
</dbReference>
<dbReference type="GO" id="GO:0004657">
    <property type="term" value="F:proline dehydrogenase activity"/>
    <property type="evidence" value="ECO:0007669"/>
    <property type="project" value="TreeGrafter"/>
</dbReference>
<organism evidence="7 8">
    <name type="scientific">Kwoniella heveanensis BCC8398</name>
    <dbReference type="NCBI Taxonomy" id="1296120"/>
    <lineage>
        <taxon>Eukaryota</taxon>
        <taxon>Fungi</taxon>
        <taxon>Dikarya</taxon>
        <taxon>Basidiomycota</taxon>
        <taxon>Agaricomycotina</taxon>
        <taxon>Tremellomycetes</taxon>
        <taxon>Tremellales</taxon>
        <taxon>Cryptococcaceae</taxon>
        <taxon>Kwoniella</taxon>
    </lineage>
</organism>
<dbReference type="PROSITE" id="PS51186">
    <property type="entry name" value="GNAT"/>
    <property type="match status" value="1"/>
</dbReference>
<evidence type="ECO:0000256" key="5">
    <source>
        <dbReference type="ARBA" id="ARBA00023002"/>
    </source>
</evidence>
<dbReference type="GO" id="GO:0050660">
    <property type="term" value="F:flavin adenine dinucleotide binding"/>
    <property type="evidence" value="ECO:0007669"/>
    <property type="project" value="InterPro"/>
</dbReference>
<dbReference type="GO" id="GO:0008115">
    <property type="term" value="F:sarcosine oxidase activity"/>
    <property type="evidence" value="ECO:0007669"/>
    <property type="project" value="TreeGrafter"/>
</dbReference>
<evidence type="ECO:0000256" key="1">
    <source>
        <dbReference type="ARBA" id="ARBA00001974"/>
    </source>
</evidence>
<dbReference type="PANTHER" id="PTHR10961:SF46">
    <property type="entry name" value="PEROXISOMAL SARCOSINE OXIDASE"/>
    <property type="match status" value="1"/>
</dbReference>
<comment type="similarity">
    <text evidence="2">Belongs to the MSOX/MTOX family.</text>
</comment>
<dbReference type="EMBL" id="KV700139">
    <property type="protein sequence ID" value="OCF30954.1"/>
    <property type="molecule type" value="Genomic_DNA"/>
</dbReference>
<keyword evidence="8" id="KW-1185">Reference proteome</keyword>
<gene>
    <name evidence="7" type="ORF">I316_07360</name>
</gene>
<sequence length="587" mass="65316">MTIVQSSSARPTLTYRIAQEEDYPILVQLRIECGWGVPKLQHRWKDPNSIFCVLEAVTSEGKEDVGMACWLLEDEDPDIASRSRRCVHLASLFVRHKFQGSGFGTQAMKLLEREAVHKYGAEWITLDTTAYYCNQIAGQEFIEDMSRPGKSIGWYKSQGFVEFKIIGGGVFGGATALSLALGSYKGHADLITILDRSAEPPAADAASYDYNKIVRQEYSDPIYARLAHDAMVQWRTPEYKKNYYETGVIVSVGKTAKQSDYISKALAANAMAGMDTPGLEAYVLKTEEDVAAKYPKGVPLGDFAQQHVYINEAGGWAHSRGAVVDVNLRSRELGVGFEQGEAEEFVYDAAGGTKDVKGVRTKEGKIYHSDLVILAAGSWSTKLVPELGEELLPTGQVVGTIQLSQEELSRYNDVPVTRLIDNGFYIFPPNEDGIMKFAIHQKGYVNPTQGLPSFPRTTLTPGYAHQQIPPEAKEELKAGLKRVYPELADREWITSRLCWYSDRPSGDWLIDYHEKYPSLFIASGCCGHALKFLPIMGDLVVKGLEGTLPLEQKDIWAYSHRVKGRTDASRTFSKIRMLDPAVEIARL</sequence>
<dbReference type="Gene3D" id="3.30.9.10">
    <property type="entry name" value="D-Amino Acid Oxidase, subunit A, domain 2"/>
    <property type="match status" value="1"/>
</dbReference>
<evidence type="ECO:0000313" key="7">
    <source>
        <dbReference type="EMBL" id="OCF30954.1"/>
    </source>
</evidence>